<organism evidence="2 3">
    <name type="scientific">Jatrophihabitans cynanchi</name>
    <dbReference type="NCBI Taxonomy" id="2944128"/>
    <lineage>
        <taxon>Bacteria</taxon>
        <taxon>Bacillati</taxon>
        <taxon>Actinomycetota</taxon>
        <taxon>Actinomycetes</taxon>
        <taxon>Jatrophihabitantales</taxon>
        <taxon>Jatrophihabitantaceae</taxon>
        <taxon>Jatrophihabitans</taxon>
    </lineage>
</organism>
<evidence type="ECO:0000259" key="1">
    <source>
        <dbReference type="Pfam" id="PF13643"/>
    </source>
</evidence>
<keyword evidence="3" id="KW-1185">Reference proteome</keyword>
<evidence type="ECO:0000313" key="2">
    <source>
        <dbReference type="EMBL" id="WAX55814.1"/>
    </source>
</evidence>
<dbReference type="RefSeq" id="WP_269442337.1">
    <property type="nucleotide sequence ID" value="NZ_CP097463.1"/>
</dbReference>
<dbReference type="Pfam" id="PF13643">
    <property type="entry name" value="DUF4145"/>
    <property type="match status" value="1"/>
</dbReference>
<protein>
    <submittedName>
        <fullName evidence="2">DUF4145 domain-containing protein</fullName>
    </submittedName>
</protein>
<dbReference type="EMBL" id="CP097463">
    <property type="protein sequence ID" value="WAX55814.1"/>
    <property type="molecule type" value="Genomic_DNA"/>
</dbReference>
<sequence length="146" mass="15713">MPDAIAAAASEGYECRSIGALRGAALLARAVIEATAKAKDIKSGNLQSKIDALHERGLIREHVKEAAHEARFFGNDMAHGDFEVEVDVDSADEVLVIMDEVLNDVFQSPARTERLKQSREARKIIAEIDAAAEMRAIEGATDQPGG</sequence>
<evidence type="ECO:0000313" key="3">
    <source>
        <dbReference type="Proteomes" id="UP001164693"/>
    </source>
</evidence>
<accession>A0ABY7JXB6</accession>
<name>A0ABY7JXB6_9ACTN</name>
<gene>
    <name evidence="2" type="ORF">M6B22_14865</name>
</gene>
<reference evidence="2" key="1">
    <citation type="submission" date="2022-05" db="EMBL/GenBank/DDBJ databases">
        <title>Jatrophihabitans sp. SB3-54 whole genome sequence.</title>
        <authorList>
            <person name="Suh M.K."/>
            <person name="Eom M.K."/>
            <person name="Kim J.S."/>
            <person name="Kim H.S."/>
            <person name="Do H.E."/>
            <person name="Shin Y.K."/>
            <person name="Lee J.-S."/>
        </authorList>
    </citation>
    <scope>NUCLEOTIDE SEQUENCE</scope>
    <source>
        <strain evidence="2">SB3-54</strain>
    </source>
</reference>
<proteinExistence type="predicted"/>
<feature type="domain" description="DUF4145" evidence="1">
    <location>
        <begin position="13"/>
        <end position="98"/>
    </location>
</feature>
<dbReference type="Proteomes" id="UP001164693">
    <property type="component" value="Chromosome"/>
</dbReference>
<dbReference type="InterPro" id="IPR025285">
    <property type="entry name" value="DUF4145"/>
</dbReference>